<feature type="compositionally biased region" description="Polar residues" evidence="1">
    <location>
        <begin position="157"/>
        <end position="168"/>
    </location>
</feature>
<organism evidence="2 3">
    <name type="scientific">Lithospermum erythrorhizon</name>
    <name type="common">Purple gromwell</name>
    <name type="synonym">Lithospermum officinale var. erythrorhizon</name>
    <dbReference type="NCBI Taxonomy" id="34254"/>
    <lineage>
        <taxon>Eukaryota</taxon>
        <taxon>Viridiplantae</taxon>
        <taxon>Streptophyta</taxon>
        <taxon>Embryophyta</taxon>
        <taxon>Tracheophyta</taxon>
        <taxon>Spermatophyta</taxon>
        <taxon>Magnoliopsida</taxon>
        <taxon>eudicotyledons</taxon>
        <taxon>Gunneridae</taxon>
        <taxon>Pentapetalae</taxon>
        <taxon>asterids</taxon>
        <taxon>lamiids</taxon>
        <taxon>Boraginales</taxon>
        <taxon>Boraginaceae</taxon>
        <taxon>Boraginoideae</taxon>
        <taxon>Lithospermeae</taxon>
        <taxon>Lithospermum</taxon>
    </lineage>
</organism>
<gene>
    <name evidence="2" type="ORF">LIER_03233</name>
</gene>
<comment type="caution">
    <text evidence="2">The sequence shown here is derived from an EMBL/GenBank/DDBJ whole genome shotgun (WGS) entry which is preliminary data.</text>
</comment>
<evidence type="ECO:0000256" key="1">
    <source>
        <dbReference type="SAM" id="MobiDB-lite"/>
    </source>
</evidence>
<keyword evidence="3" id="KW-1185">Reference proteome</keyword>
<feature type="region of interest" description="Disordered" evidence="1">
    <location>
        <begin position="1"/>
        <end position="21"/>
    </location>
</feature>
<accession>A0AAV3NU24</accession>
<dbReference type="Proteomes" id="UP001454036">
    <property type="component" value="Unassembled WGS sequence"/>
</dbReference>
<dbReference type="EMBL" id="BAABME010000382">
    <property type="protein sequence ID" value="GAA0142301.1"/>
    <property type="molecule type" value="Genomic_DNA"/>
</dbReference>
<feature type="region of interest" description="Disordered" evidence="1">
    <location>
        <begin position="146"/>
        <end position="168"/>
    </location>
</feature>
<reference evidence="2 3" key="1">
    <citation type="submission" date="2024-01" db="EMBL/GenBank/DDBJ databases">
        <title>The complete chloroplast genome sequence of Lithospermum erythrorhizon: insights into the phylogenetic relationship among Boraginaceae species and the maternal lineages of purple gromwells.</title>
        <authorList>
            <person name="Okada T."/>
            <person name="Watanabe K."/>
        </authorList>
    </citation>
    <scope>NUCLEOTIDE SEQUENCE [LARGE SCALE GENOMIC DNA]</scope>
</reference>
<proteinExistence type="predicted"/>
<evidence type="ECO:0000313" key="3">
    <source>
        <dbReference type="Proteomes" id="UP001454036"/>
    </source>
</evidence>
<name>A0AAV3NU24_LITER</name>
<evidence type="ECO:0000313" key="2">
    <source>
        <dbReference type="EMBL" id="GAA0142301.1"/>
    </source>
</evidence>
<dbReference type="AlphaFoldDB" id="A0AAV3NU24"/>
<sequence>MESINVKVIDEDSHADEEDQPDILPTVIDNQADKTDIEQTVNPPVNDIGHLDEGMTTRKKDTVDYRKMIGLHGETCFIFKEEPKDVKAFMLDKLLCSMNTESMLYRPDLLDILKKKEIVDYDDPNSGHDDQIHPDISAIGAKDNVHVPPIVDDTGKTRNPSSDNIEMGDSTETLLSTIEGSKGVEKHSEGVAVDAQHPDIENVCGEKMDVPGEMSGGVDGVNPRVKDTFDEIIYKSTKTHSFGDPIVAEILVGMKGGKPATVSGGRIKRRLRKESVPVRHVNWDSSIENPTIEDAVVNSPMENQDDDDIVVVLYTTNKSKRRTTLMFLPWKRRELY</sequence>
<protein>
    <submittedName>
        <fullName evidence="2">Uncharacterized protein</fullName>
    </submittedName>
</protein>